<evidence type="ECO:0000313" key="2">
    <source>
        <dbReference type="EMBL" id="PQA86456.1"/>
    </source>
</evidence>
<name>A0A2S7K1T5_9PROT</name>
<comment type="caution">
    <text evidence="2">The sequence shown here is derived from an EMBL/GenBank/DDBJ whole genome shotgun (WGS) entry which is preliminary data.</text>
</comment>
<keyword evidence="1" id="KW-0472">Membrane</keyword>
<protein>
    <submittedName>
        <fullName evidence="2">Uncharacterized protein</fullName>
    </submittedName>
</protein>
<dbReference type="Proteomes" id="UP000239504">
    <property type="component" value="Unassembled WGS sequence"/>
</dbReference>
<organism evidence="2 3">
    <name type="scientific">Hyphococcus luteus</name>
    <dbReference type="NCBI Taxonomy" id="2058213"/>
    <lineage>
        <taxon>Bacteria</taxon>
        <taxon>Pseudomonadati</taxon>
        <taxon>Pseudomonadota</taxon>
        <taxon>Alphaproteobacteria</taxon>
        <taxon>Parvularculales</taxon>
        <taxon>Parvularculaceae</taxon>
        <taxon>Hyphococcus</taxon>
    </lineage>
</organism>
<evidence type="ECO:0000256" key="1">
    <source>
        <dbReference type="SAM" id="Phobius"/>
    </source>
</evidence>
<keyword evidence="1" id="KW-0812">Transmembrane</keyword>
<proteinExistence type="predicted"/>
<keyword evidence="1" id="KW-1133">Transmembrane helix</keyword>
<keyword evidence="3" id="KW-1185">Reference proteome</keyword>
<feature type="transmembrane region" description="Helical" evidence="1">
    <location>
        <begin position="37"/>
        <end position="61"/>
    </location>
</feature>
<dbReference type="AlphaFoldDB" id="A0A2S7K1T5"/>
<gene>
    <name evidence="2" type="ORF">CW354_19190</name>
</gene>
<accession>A0A2S7K1T5</accession>
<dbReference type="EMBL" id="PJCH01000015">
    <property type="protein sequence ID" value="PQA86456.1"/>
    <property type="molecule type" value="Genomic_DNA"/>
</dbReference>
<reference evidence="2 3" key="1">
    <citation type="submission" date="2017-12" db="EMBL/GenBank/DDBJ databases">
        <authorList>
            <person name="Hurst M.R.H."/>
        </authorList>
    </citation>
    <scope>NUCLEOTIDE SEQUENCE [LARGE SCALE GENOMIC DNA]</scope>
    <source>
        <strain evidence="2 3">SY-3-19</strain>
    </source>
</reference>
<feature type="transmembrane region" description="Helical" evidence="1">
    <location>
        <begin position="6"/>
        <end position="28"/>
    </location>
</feature>
<evidence type="ECO:0000313" key="3">
    <source>
        <dbReference type="Proteomes" id="UP000239504"/>
    </source>
</evidence>
<sequence length="63" mass="6701">MLDQRKTVYGAGFAIASFAGLIGIYLFLTSRSAKRNLAISVACYAIGIGGVFFSLTFFVLANS</sequence>